<feature type="compositionally biased region" description="Basic and acidic residues" evidence="1">
    <location>
        <begin position="1"/>
        <end position="13"/>
    </location>
</feature>
<evidence type="ECO:0000313" key="2">
    <source>
        <dbReference type="EMBL" id="MFC6723460.1"/>
    </source>
</evidence>
<evidence type="ECO:0000256" key="1">
    <source>
        <dbReference type="SAM" id="MobiDB-lite"/>
    </source>
</evidence>
<dbReference type="AlphaFoldDB" id="A0ABD5RVV8"/>
<dbReference type="EMBL" id="JBHSWU010000019">
    <property type="protein sequence ID" value="MFC6723460.1"/>
    <property type="molecule type" value="Genomic_DNA"/>
</dbReference>
<accession>A0ABD5RVV8</accession>
<reference evidence="2 3" key="1">
    <citation type="journal article" date="2019" name="Int. J. Syst. Evol. Microbiol.">
        <title>The Global Catalogue of Microorganisms (GCM) 10K type strain sequencing project: providing services to taxonomists for standard genome sequencing and annotation.</title>
        <authorList>
            <consortium name="The Broad Institute Genomics Platform"/>
            <consortium name="The Broad Institute Genome Sequencing Center for Infectious Disease"/>
            <person name="Wu L."/>
            <person name="Ma J."/>
        </authorList>
    </citation>
    <scope>NUCLEOTIDE SEQUENCE [LARGE SCALE GENOMIC DNA]</scope>
    <source>
        <strain evidence="2 3">NBRC 111368</strain>
    </source>
</reference>
<keyword evidence="3" id="KW-1185">Reference proteome</keyword>
<comment type="caution">
    <text evidence="2">The sequence shown here is derived from an EMBL/GenBank/DDBJ whole genome shotgun (WGS) entry which is preliminary data.</text>
</comment>
<organism evidence="2 3">
    <name type="scientific">Halobium palmae</name>
    <dbReference type="NCBI Taxonomy" id="1776492"/>
    <lineage>
        <taxon>Archaea</taxon>
        <taxon>Methanobacteriati</taxon>
        <taxon>Methanobacteriota</taxon>
        <taxon>Stenosarchaea group</taxon>
        <taxon>Halobacteria</taxon>
        <taxon>Halobacteriales</taxon>
        <taxon>Haloferacaceae</taxon>
        <taxon>Halobium</taxon>
    </lineage>
</organism>
<proteinExistence type="predicted"/>
<feature type="region of interest" description="Disordered" evidence="1">
    <location>
        <begin position="1"/>
        <end position="20"/>
    </location>
</feature>
<evidence type="ECO:0000313" key="3">
    <source>
        <dbReference type="Proteomes" id="UP001596328"/>
    </source>
</evidence>
<gene>
    <name evidence="2" type="ORF">ACFQE1_03460</name>
</gene>
<sequence length="486" mass="54081">MVDAIERARHPEDEPLPGQFKNSILPQGILPGFGEPLDDCGDFIPESMHFCGDCYDVKQFPRNCYRYDCPEHALHAVRRRAAGSSDGAGICPQLDAMRRYLNAYRGPNQHFHHLTFEPPVDFYWESDDPLERCKDLVRELMDILGVQGVACFHPFKGDHEDDDSDDRGEWQQRLGKGRDWFGDVRDELKPKGHMHVVCVANKVDLSGVGDIYDETGWVIKRITKSEDSNISIEDDEAMARAATYALSHSMVYETQSGQRRLAAWMKGPDVDHVTPTERNKWRMKGIVRSEAETTLNVPAPSFECSNDYLPLKRRLSSDDGLPDLDRLSQHHDPLDFYRERPAGPEGHQTPTSPASPMYVTEPSAGYTGNSASSGDADRVSLPSDDSDGELWNGSGTESASTCCGDGPEVESPDAEFERTTCGGHIKHISLAGTFLLDAERREVAPHADDLETAYRSYVDVMNAKGADPLTEGQHEIAEFDNGPPPD</sequence>
<name>A0ABD5RVV8_9EURY</name>
<protein>
    <submittedName>
        <fullName evidence="2">Uncharacterized protein</fullName>
    </submittedName>
</protein>
<feature type="region of interest" description="Disordered" evidence="1">
    <location>
        <begin position="467"/>
        <end position="486"/>
    </location>
</feature>
<dbReference type="Proteomes" id="UP001596328">
    <property type="component" value="Unassembled WGS sequence"/>
</dbReference>
<feature type="region of interest" description="Disordered" evidence="1">
    <location>
        <begin position="334"/>
        <end position="414"/>
    </location>
</feature>